<feature type="chain" id="PRO_5038277033" evidence="1">
    <location>
        <begin position="17"/>
        <end position="109"/>
    </location>
</feature>
<evidence type="ECO:0000313" key="2">
    <source>
        <dbReference type="EMBL" id="KAH7638852.1"/>
    </source>
</evidence>
<protein>
    <submittedName>
        <fullName evidence="3">Uncharacterized protein</fullName>
    </submittedName>
</protein>
<reference evidence="2" key="2">
    <citation type="submission" date="2020-06" db="EMBL/GenBank/DDBJ databases">
        <authorList>
            <person name="Ji K."/>
            <person name="Li J."/>
        </authorList>
    </citation>
    <scope>NUCLEOTIDE SEQUENCE</scope>
    <source>
        <strain evidence="2">JKM2019</strain>
        <tissue evidence="2">Whole body</tissue>
    </source>
</reference>
<dbReference type="Proteomes" id="UP000790347">
    <property type="component" value="Unassembled WGS sequence"/>
</dbReference>
<keyword evidence="4" id="KW-1185">Reference proteome</keyword>
<organism evidence="3 4">
    <name type="scientific">Dermatophagoides farinae</name>
    <name type="common">American house dust mite</name>
    <dbReference type="NCBI Taxonomy" id="6954"/>
    <lineage>
        <taxon>Eukaryota</taxon>
        <taxon>Metazoa</taxon>
        <taxon>Ecdysozoa</taxon>
        <taxon>Arthropoda</taxon>
        <taxon>Chelicerata</taxon>
        <taxon>Arachnida</taxon>
        <taxon>Acari</taxon>
        <taxon>Acariformes</taxon>
        <taxon>Sarcoptiformes</taxon>
        <taxon>Astigmata</taxon>
        <taxon>Psoroptidia</taxon>
        <taxon>Analgoidea</taxon>
        <taxon>Pyroglyphidae</taxon>
        <taxon>Dermatophagoidinae</taxon>
        <taxon>Dermatophagoides</taxon>
    </lineage>
</organism>
<name>A0A922L9M2_DERFA</name>
<evidence type="ECO:0000256" key="1">
    <source>
        <dbReference type="SAM" id="SignalP"/>
    </source>
</evidence>
<feature type="signal peptide" evidence="1">
    <location>
        <begin position="1"/>
        <end position="16"/>
    </location>
</feature>
<dbReference type="EMBL" id="ASGP02000002">
    <property type="protein sequence ID" value="KAH9522837.1"/>
    <property type="molecule type" value="Genomic_DNA"/>
</dbReference>
<comment type="caution">
    <text evidence="3">The sequence shown here is derived from an EMBL/GenBank/DDBJ whole genome shotgun (WGS) entry which is preliminary data.</text>
</comment>
<reference evidence="3" key="1">
    <citation type="submission" date="2013-05" db="EMBL/GenBank/DDBJ databases">
        <authorList>
            <person name="Yim A.K.Y."/>
            <person name="Chan T.F."/>
            <person name="Ji K.M."/>
            <person name="Liu X.Y."/>
            <person name="Zhou J.W."/>
            <person name="Li R.Q."/>
            <person name="Yang K.Y."/>
            <person name="Li J."/>
            <person name="Li M."/>
            <person name="Law P.T.W."/>
            <person name="Wu Y.L."/>
            <person name="Cai Z.L."/>
            <person name="Qin H."/>
            <person name="Bao Y."/>
            <person name="Leung R.K.K."/>
            <person name="Ng P.K.S."/>
            <person name="Zou J."/>
            <person name="Zhong X.J."/>
            <person name="Ran P.X."/>
            <person name="Zhong N.S."/>
            <person name="Liu Z.G."/>
            <person name="Tsui S.K.W."/>
        </authorList>
    </citation>
    <scope>NUCLEOTIDE SEQUENCE</scope>
    <source>
        <strain evidence="3">Derf</strain>
        <tissue evidence="3">Whole organism</tissue>
    </source>
</reference>
<sequence length="109" mass="13057">MFHIRIFIISIMLISATNIHPRSYRLKPKFFITKNNNNNNNYVPVRKPIQKQKWSYRTNVIVSFQDWQRKNSTIKSTSWNCCLWMPMTNMVTHFGNPNCPCFLEFTNLP</sequence>
<gene>
    <name evidence="3" type="ORF">DERF_006395</name>
    <name evidence="2" type="ORF">HUG17_2885</name>
</gene>
<proteinExistence type="predicted"/>
<reference evidence="2" key="3">
    <citation type="journal article" date="2021" name="World Allergy Organ. J.">
        <title>Chromosome-level assembly of Dermatophagoides farinae genome and transcriptome reveals two novel allergens Der f 37 and Der f 39.</title>
        <authorList>
            <person name="Chen J."/>
            <person name="Cai Z."/>
            <person name="Fan D."/>
            <person name="Hu J."/>
            <person name="Hou Y."/>
            <person name="He Y."/>
            <person name="Zhang Z."/>
            <person name="Zhao Z."/>
            <person name="Gao P."/>
            <person name="Hu W."/>
            <person name="Sun J."/>
            <person name="Li J."/>
            <person name="Ji K."/>
        </authorList>
    </citation>
    <scope>NUCLEOTIDE SEQUENCE</scope>
    <source>
        <strain evidence="2">JKM2019</strain>
    </source>
</reference>
<evidence type="ECO:0000313" key="4">
    <source>
        <dbReference type="Proteomes" id="UP000790347"/>
    </source>
</evidence>
<reference evidence="3" key="4">
    <citation type="journal article" date="2022" name="Res Sq">
        <title>Comparative Genomics Reveals Insights into the Divergent Evolution of Astigmatic Mites and Household Pest Adaptations.</title>
        <authorList>
            <person name="Xiong Q."/>
            <person name="Wan A.T.-Y."/>
            <person name="Liu X.-Y."/>
            <person name="Fung C.S.-H."/>
            <person name="Xiao X."/>
            <person name="Malainual N."/>
            <person name="Hou J."/>
            <person name="Wang L."/>
            <person name="Wang M."/>
            <person name="Yang K."/>
            <person name="Cui Y."/>
            <person name="Leung E."/>
            <person name="Nong W."/>
            <person name="Shin S.-K."/>
            <person name="Au S."/>
            <person name="Jeong K.Y."/>
            <person name="Chew F.T."/>
            <person name="Hui J."/>
            <person name="Leung T.F."/>
            <person name="Tungtrongchitr A."/>
            <person name="Zhong N."/>
            <person name="Liu Z."/>
            <person name="Tsui S."/>
        </authorList>
    </citation>
    <scope>NUCLEOTIDE SEQUENCE</scope>
    <source>
        <strain evidence="3">Derf</strain>
        <tissue evidence="3">Whole organism</tissue>
    </source>
</reference>
<accession>A0A922L9M2</accession>
<dbReference type="Proteomes" id="UP000828236">
    <property type="component" value="Unassembled WGS sequence"/>
</dbReference>
<evidence type="ECO:0000313" key="3">
    <source>
        <dbReference type="EMBL" id="KAH9522837.1"/>
    </source>
</evidence>
<dbReference type="EMBL" id="SDOV01000007">
    <property type="protein sequence ID" value="KAH7638852.1"/>
    <property type="molecule type" value="Genomic_DNA"/>
</dbReference>
<keyword evidence="1" id="KW-0732">Signal</keyword>
<dbReference type="AlphaFoldDB" id="A0A922L9M2"/>